<dbReference type="PANTHER" id="PTHR42713:SF2">
    <property type="entry name" value="TWO-COMPONENT SENSOR KINASE YESM"/>
    <property type="match status" value="1"/>
</dbReference>
<evidence type="ECO:0000259" key="8">
    <source>
        <dbReference type="PROSITE" id="PS50885"/>
    </source>
</evidence>
<evidence type="ECO:0000256" key="3">
    <source>
        <dbReference type="ARBA" id="ARBA00022692"/>
    </source>
</evidence>
<evidence type="ECO:0000256" key="5">
    <source>
        <dbReference type="ARBA" id="ARBA00022989"/>
    </source>
</evidence>
<dbReference type="GO" id="GO:0016301">
    <property type="term" value="F:kinase activity"/>
    <property type="evidence" value="ECO:0007669"/>
    <property type="project" value="UniProtKB-KW"/>
</dbReference>
<keyword evidence="4 9" id="KW-0808">Transferase</keyword>
<keyword evidence="3 7" id="KW-0812">Transmembrane</keyword>
<gene>
    <name evidence="9" type="ORF">KPL37_13825</name>
</gene>
<dbReference type="InterPro" id="IPR003594">
    <property type="entry name" value="HATPase_dom"/>
</dbReference>
<name>A0ABS6BV67_9CLOT</name>
<dbReference type="Pfam" id="PF00672">
    <property type="entry name" value="HAMP"/>
    <property type="match status" value="1"/>
</dbReference>
<dbReference type="Pfam" id="PF02743">
    <property type="entry name" value="dCache_1"/>
    <property type="match status" value="1"/>
</dbReference>
<organism evidence="9 10">
    <name type="scientific">Clostridium frigoris</name>
    <dbReference type="NCBI Taxonomy" id="205327"/>
    <lineage>
        <taxon>Bacteria</taxon>
        <taxon>Bacillati</taxon>
        <taxon>Bacillota</taxon>
        <taxon>Clostridia</taxon>
        <taxon>Eubacteriales</taxon>
        <taxon>Clostridiaceae</taxon>
        <taxon>Clostridium</taxon>
    </lineage>
</organism>
<dbReference type="InterPro" id="IPR033479">
    <property type="entry name" value="dCache_1"/>
</dbReference>
<feature type="domain" description="HAMP" evidence="8">
    <location>
        <begin position="310"/>
        <end position="362"/>
    </location>
</feature>
<dbReference type="PROSITE" id="PS50885">
    <property type="entry name" value="HAMP"/>
    <property type="match status" value="1"/>
</dbReference>
<evidence type="ECO:0000256" key="1">
    <source>
        <dbReference type="ARBA" id="ARBA00004651"/>
    </source>
</evidence>
<comment type="subcellular location">
    <subcellularLocation>
        <location evidence="1">Cell membrane</location>
        <topology evidence="1">Multi-pass membrane protein</topology>
    </subcellularLocation>
</comment>
<keyword evidence="5 7" id="KW-1133">Transmembrane helix</keyword>
<sequence>MTKPKIYNKITFQITSFYFIASLIAIILMGFILYNSFFYIELNKDLEDTKIGVEKSGSYVELYVDKLKVISNILIKNNETIKYLTGKESVEPTRNLNFLLNNTIESDSSIKSIIIVGKDGRLISNEKKLNMSMSSDMMMEQWYVNAIHSNNMPILTKARMQNFSMDKDNWVISISQEIRDIKGNNLGVLLIDVRYKIVDNFLNDLNLGDKDYVFILNDINEVVYHKDKNYFVSPKLQDNLIKQSKMQMGYDKKKKMVIQSYKIKNTDWTLFGVSSLNELQVMRKNLMETVVVISIVFLSIIAYSGSYFAGRITRPIAKLEEAMRNIEDDFTPVVLDEKGCYEVLSLATHFNNMIKRIKTLLEEIIQKEKYLRTSELNALHSQINPHFLYNTLDTIAWMAEFKDTPKVVSLTKALAQFFRLSLNGGNEITTVFNEIEHIKQYLYIQQQRYGDKLSCEINYDDNISKEKILKIIIQPIVENAIYHGIRQVDRKGIILINVKKEGKDIIFTIRDNGNGFDLSILKSEKSTKDIKLGGVGIKNVDKRIKLYYGEEYGVNIESIIGVGTTVYIRVCTEKA</sequence>
<proteinExistence type="predicted"/>
<feature type="transmembrane region" description="Helical" evidence="7">
    <location>
        <begin position="290"/>
        <end position="309"/>
    </location>
</feature>
<dbReference type="Proteomes" id="UP000776252">
    <property type="component" value="Unassembled WGS sequence"/>
</dbReference>
<dbReference type="PANTHER" id="PTHR42713">
    <property type="entry name" value="HISTIDINE KINASE-RELATED"/>
    <property type="match status" value="1"/>
</dbReference>
<dbReference type="InterPro" id="IPR003660">
    <property type="entry name" value="HAMP_dom"/>
</dbReference>
<keyword evidence="10" id="KW-1185">Reference proteome</keyword>
<evidence type="ECO:0000313" key="9">
    <source>
        <dbReference type="EMBL" id="MBU3160820.1"/>
    </source>
</evidence>
<keyword evidence="6 7" id="KW-0472">Membrane</keyword>
<evidence type="ECO:0000256" key="7">
    <source>
        <dbReference type="SAM" id="Phobius"/>
    </source>
</evidence>
<keyword evidence="4 9" id="KW-0418">Kinase</keyword>
<dbReference type="Pfam" id="PF06580">
    <property type="entry name" value="His_kinase"/>
    <property type="match status" value="1"/>
</dbReference>
<dbReference type="EMBL" id="JAHLDV010000036">
    <property type="protein sequence ID" value="MBU3160820.1"/>
    <property type="molecule type" value="Genomic_DNA"/>
</dbReference>
<dbReference type="InterPro" id="IPR051552">
    <property type="entry name" value="HptR"/>
</dbReference>
<dbReference type="InterPro" id="IPR010559">
    <property type="entry name" value="Sig_transdc_His_kin_internal"/>
</dbReference>
<evidence type="ECO:0000313" key="10">
    <source>
        <dbReference type="Proteomes" id="UP000776252"/>
    </source>
</evidence>
<accession>A0ABS6BV67</accession>
<comment type="caution">
    <text evidence="9">The sequence shown here is derived from an EMBL/GenBank/DDBJ whole genome shotgun (WGS) entry which is preliminary data.</text>
</comment>
<dbReference type="CDD" id="cd18773">
    <property type="entry name" value="PDC1_HK_sensor"/>
    <property type="match status" value="1"/>
</dbReference>
<keyword evidence="2" id="KW-1003">Cell membrane</keyword>
<dbReference type="SMART" id="SM00387">
    <property type="entry name" value="HATPase_c"/>
    <property type="match status" value="1"/>
</dbReference>
<evidence type="ECO:0000256" key="4">
    <source>
        <dbReference type="ARBA" id="ARBA00022777"/>
    </source>
</evidence>
<reference evidence="9 10" key="1">
    <citation type="submission" date="2021-06" db="EMBL/GenBank/DDBJ databases">
        <title>Clostridia strains as spoilage organisms.</title>
        <authorList>
            <person name="Wambui J."/>
            <person name="Stephan R."/>
            <person name="Stevens M.J.A."/>
        </authorList>
    </citation>
    <scope>NUCLEOTIDE SEQUENCE [LARGE SCALE GENOMIC DNA]</scope>
    <source>
        <strain evidence="9 10">DSM 14204</strain>
    </source>
</reference>
<dbReference type="CDD" id="cd06225">
    <property type="entry name" value="HAMP"/>
    <property type="match status" value="1"/>
</dbReference>
<dbReference type="RefSeq" id="WP_216150291.1">
    <property type="nucleotide sequence ID" value="NZ_JAHLDV010000036.1"/>
</dbReference>
<feature type="transmembrane region" description="Helical" evidence="7">
    <location>
        <begin position="12"/>
        <end position="34"/>
    </location>
</feature>
<evidence type="ECO:0000256" key="6">
    <source>
        <dbReference type="ARBA" id="ARBA00023136"/>
    </source>
</evidence>
<dbReference type="Pfam" id="PF02518">
    <property type="entry name" value="HATPase_c"/>
    <property type="match status" value="1"/>
</dbReference>
<protein>
    <submittedName>
        <fullName evidence="9">Sensor histidine kinase</fullName>
    </submittedName>
</protein>
<dbReference type="SMART" id="SM00304">
    <property type="entry name" value="HAMP"/>
    <property type="match status" value="1"/>
</dbReference>
<evidence type="ECO:0000256" key="2">
    <source>
        <dbReference type="ARBA" id="ARBA00022475"/>
    </source>
</evidence>